<dbReference type="Pfam" id="PF00135">
    <property type="entry name" value="COesterase"/>
    <property type="match status" value="1"/>
</dbReference>
<evidence type="ECO:0000259" key="4">
    <source>
        <dbReference type="Pfam" id="PF00135"/>
    </source>
</evidence>
<dbReference type="SUPFAM" id="SSF53474">
    <property type="entry name" value="alpha/beta-Hydrolases"/>
    <property type="match status" value="1"/>
</dbReference>
<feature type="chain" id="PRO_5044956429" description="Carboxylic ester hydrolase" evidence="3">
    <location>
        <begin position="21"/>
        <end position="517"/>
    </location>
</feature>
<dbReference type="EC" id="3.1.1.-" evidence="3"/>
<accession>A0ABR3F749</accession>
<dbReference type="InterPro" id="IPR019819">
    <property type="entry name" value="Carboxylesterase_B_CS"/>
</dbReference>
<protein>
    <recommendedName>
        <fullName evidence="3">Carboxylic ester hydrolase</fullName>
        <ecNumber evidence="3">3.1.1.-</ecNumber>
    </recommendedName>
</protein>
<evidence type="ECO:0000313" key="6">
    <source>
        <dbReference type="Proteomes" id="UP001465976"/>
    </source>
</evidence>
<keyword evidence="6" id="KW-1185">Reference proteome</keyword>
<feature type="signal peptide" evidence="3">
    <location>
        <begin position="1"/>
        <end position="20"/>
    </location>
</feature>
<dbReference type="Proteomes" id="UP001465976">
    <property type="component" value="Unassembled WGS sequence"/>
</dbReference>
<dbReference type="InterPro" id="IPR050309">
    <property type="entry name" value="Type-B_Carboxylest/Lipase"/>
</dbReference>
<dbReference type="InterPro" id="IPR019826">
    <property type="entry name" value="Carboxylesterase_B_AS"/>
</dbReference>
<dbReference type="Gene3D" id="3.40.50.1820">
    <property type="entry name" value="alpha/beta hydrolase"/>
    <property type="match status" value="1"/>
</dbReference>
<dbReference type="InterPro" id="IPR029058">
    <property type="entry name" value="AB_hydrolase_fold"/>
</dbReference>
<reference evidence="5 6" key="1">
    <citation type="submission" date="2024-02" db="EMBL/GenBank/DDBJ databases">
        <title>A draft genome for the cacao thread blight pathogen Marasmius crinis-equi.</title>
        <authorList>
            <person name="Cohen S.P."/>
            <person name="Baruah I.K."/>
            <person name="Amoako-Attah I."/>
            <person name="Bukari Y."/>
            <person name="Meinhardt L.W."/>
            <person name="Bailey B.A."/>
        </authorList>
    </citation>
    <scope>NUCLEOTIDE SEQUENCE [LARGE SCALE GENOMIC DNA]</scope>
    <source>
        <strain evidence="5 6">GH-76</strain>
    </source>
</reference>
<evidence type="ECO:0000256" key="1">
    <source>
        <dbReference type="ARBA" id="ARBA00005964"/>
    </source>
</evidence>
<comment type="similarity">
    <text evidence="1 3">Belongs to the type-B carboxylesterase/lipase family.</text>
</comment>
<dbReference type="PANTHER" id="PTHR11559">
    <property type="entry name" value="CARBOXYLESTERASE"/>
    <property type="match status" value="1"/>
</dbReference>
<name>A0ABR3F749_9AGAR</name>
<organism evidence="5 6">
    <name type="scientific">Marasmius crinis-equi</name>
    <dbReference type="NCBI Taxonomy" id="585013"/>
    <lineage>
        <taxon>Eukaryota</taxon>
        <taxon>Fungi</taxon>
        <taxon>Dikarya</taxon>
        <taxon>Basidiomycota</taxon>
        <taxon>Agaricomycotina</taxon>
        <taxon>Agaricomycetes</taxon>
        <taxon>Agaricomycetidae</taxon>
        <taxon>Agaricales</taxon>
        <taxon>Marasmiineae</taxon>
        <taxon>Marasmiaceae</taxon>
        <taxon>Marasmius</taxon>
    </lineage>
</organism>
<sequence>MLGLRSVGTLIIGLATVVSATIDSPITISTSSGRLQGVDQDGVMSFKGIRYGESPTGNRRWEPPIAFLSTATQDATKLGPSCIQQFAFATANFSRAIFNNPPPPEDEDCLFLNVWAPSGAVGTKKPVVVWIHGGGLTFGTASLPTYDGTSIASNQNIVVVTINYRTNVFGFPAALDLPPQGNNLGFLDQDLALAWVQLNIANFGGDPRSVTIMGQSAGGLSVSTAVSRHTEAVPPFRAAIMLSGNIGALGATPTAFNQFATALNCSQAPGAARLACLKSIPANTISAFVNGPSSGSFGSVTLDNFTAFDKPIDRILAKQTARVPILIGNTKDDGSLFAFELGPTNLSTFLAGEFGGAVPEQLVRSVYPGLNDTDIISSTIRDFIFQCPASLWAGATVASGIPDVYRYIYGAVFPDLQLFPGAGAPHASELPELFGTFNRSTATPDEATLSTTFQTVIANFIKNPNVSPASQWAKYACGNVAKLAFENNVELNNVVQLVSNSSVDGPCALWDVALGSL</sequence>
<comment type="caution">
    <text evidence="5">The sequence shown here is derived from an EMBL/GenBank/DDBJ whole genome shotgun (WGS) entry which is preliminary data.</text>
</comment>
<feature type="domain" description="Carboxylesterase type B" evidence="4">
    <location>
        <begin position="27"/>
        <end position="341"/>
    </location>
</feature>
<dbReference type="EMBL" id="JBAHYK010000825">
    <property type="protein sequence ID" value="KAL0571082.1"/>
    <property type="molecule type" value="Genomic_DNA"/>
</dbReference>
<dbReference type="PROSITE" id="PS00122">
    <property type="entry name" value="CARBOXYLESTERASE_B_1"/>
    <property type="match status" value="1"/>
</dbReference>
<dbReference type="PROSITE" id="PS00941">
    <property type="entry name" value="CARBOXYLESTERASE_B_2"/>
    <property type="match status" value="1"/>
</dbReference>
<evidence type="ECO:0000313" key="5">
    <source>
        <dbReference type="EMBL" id="KAL0571082.1"/>
    </source>
</evidence>
<evidence type="ECO:0000256" key="2">
    <source>
        <dbReference type="ARBA" id="ARBA00022801"/>
    </source>
</evidence>
<keyword evidence="2 3" id="KW-0378">Hydrolase</keyword>
<evidence type="ECO:0000256" key="3">
    <source>
        <dbReference type="RuleBase" id="RU361235"/>
    </source>
</evidence>
<proteinExistence type="inferred from homology"/>
<keyword evidence="3" id="KW-0732">Signal</keyword>
<gene>
    <name evidence="5" type="ORF">V5O48_010873</name>
</gene>
<dbReference type="InterPro" id="IPR002018">
    <property type="entry name" value="CarbesteraseB"/>
</dbReference>